<comment type="caution">
    <text evidence="2">The sequence shown here is derived from an EMBL/GenBank/DDBJ whole genome shotgun (WGS) entry which is preliminary data.</text>
</comment>
<organism evidence="2 3">
    <name type="scientific">Elasticomyces elasticus</name>
    <dbReference type="NCBI Taxonomy" id="574655"/>
    <lineage>
        <taxon>Eukaryota</taxon>
        <taxon>Fungi</taxon>
        <taxon>Dikarya</taxon>
        <taxon>Ascomycota</taxon>
        <taxon>Pezizomycotina</taxon>
        <taxon>Dothideomycetes</taxon>
        <taxon>Dothideomycetidae</taxon>
        <taxon>Mycosphaerellales</taxon>
        <taxon>Teratosphaeriaceae</taxon>
        <taxon>Elasticomyces</taxon>
    </lineage>
</organism>
<feature type="compositionally biased region" description="Basic and acidic residues" evidence="1">
    <location>
        <begin position="294"/>
        <end position="309"/>
    </location>
</feature>
<evidence type="ECO:0000313" key="2">
    <source>
        <dbReference type="EMBL" id="KAK5704832.1"/>
    </source>
</evidence>
<feature type="compositionally biased region" description="Low complexity" evidence="1">
    <location>
        <begin position="313"/>
        <end position="326"/>
    </location>
</feature>
<feature type="compositionally biased region" description="Polar residues" evidence="1">
    <location>
        <begin position="146"/>
        <end position="158"/>
    </location>
</feature>
<protein>
    <submittedName>
        <fullName evidence="2">Uncharacterized protein</fullName>
    </submittedName>
</protein>
<dbReference type="EMBL" id="JAVRQU010000003">
    <property type="protein sequence ID" value="KAK5704832.1"/>
    <property type="molecule type" value="Genomic_DNA"/>
</dbReference>
<reference evidence="2" key="1">
    <citation type="submission" date="2023-08" db="EMBL/GenBank/DDBJ databases">
        <title>Black Yeasts Isolated from many extreme environments.</title>
        <authorList>
            <person name="Coleine C."/>
            <person name="Stajich J.E."/>
            <person name="Selbmann L."/>
        </authorList>
    </citation>
    <scope>NUCLEOTIDE SEQUENCE</scope>
    <source>
        <strain evidence="2">CCFEE 5810</strain>
    </source>
</reference>
<dbReference type="Proteomes" id="UP001310594">
    <property type="component" value="Unassembled WGS sequence"/>
</dbReference>
<feature type="compositionally biased region" description="Low complexity" evidence="1">
    <location>
        <begin position="159"/>
        <end position="174"/>
    </location>
</feature>
<feature type="compositionally biased region" description="Low complexity" evidence="1">
    <location>
        <begin position="187"/>
        <end position="197"/>
    </location>
</feature>
<feature type="compositionally biased region" description="Gly residues" evidence="1">
    <location>
        <begin position="327"/>
        <end position="337"/>
    </location>
</feature>
<feature type="compositionally biased region" description="Basic and acidic residues" evidence="1">
    <location>
        <begin position="436"/>
        <end position="446"/>
    </location>
</feature>
<feature type="region of interest" description="Disordered" evidence="1">
    <location>
        <begin position="1"/>
        <end position="202"/>
    </location>
</feature>
<name>A0AAN8A4I4_9PEZI</name>
<accession>A0AAN8A4I4</accession>
<dbReference type="AlphaFoldDB" id="A0AAN8A4I4"/>
<sequence length="452" mass="46010">MEKIKSMLPGHSHTAVDGGSSYPHSSKASDGKDHTPLPGTSTHAPHGEHSSGGTTGGFAPEEGHGLLGSTKPLHESQQHSAAHDASLARHGENAAEKAAYREEKPYTSEKTHHEHSRHAEHDVAGARHGDSAAERAAYREEKPFTSKGTQRAHGQSEQGLGAAGAALGTAGVAGARHEHGTDRDVASTHGTSSGTSGLETRDPYRAAQQAGALPDKNDISNVDREVAAGGIGNVGATQGGTHRSAGGLTEERTPSHGLNAGINDPVSVRGPAPVSEPIHQDPSLMGVSTGHSDSSQRRHENELPTRGVDDSALSGTSIGLGNSSLGGNNGLSQGGLGASSTGSQGVSGQGVGSEGLIHGHHTTLTGEKLDPHVGSEHSSGLGHSSRSTGTGLQGSSSQGLGRDDYDNSTSSGLGRESTDNYGTSTTHTKPSMMDKLNPKKDADGDGKAGFMK</sequence>
<feature type="compositionally biased region" description="Polar residues" evidence="1">
    <location>
        <begin position="419"/>
        <end position="429"/>
    </location>
</feature>
<feature type="compositionally biased region" description="Low complexity" evidence="1">
    <location>
        <begin position="376"/>
        <end position="400"/>
    </location>
</feature>
<feature type="region of interest" description="Disordered" evidence="1">
    <location>
        <begin position="230"/>
        <end position="452"/>
    </location>
</feature>
<evidence type="ECO:0000256" key="1">
    <source>
        <dbReference type="SAM" id="MobiDB-lite"/>
    </source>
</evidence>
<feature type="compositionally biased region" description="Basic and acidic residues" evidence="1">
    <location>
        <begin position="175"/>
        <end position="186"/>
    </location>
</feature>
<proteinExistence type="predicted"/>
<gene>
    <name evidence="2" type="ORF">LTR97_001941</name>
</gene>
<evidence type="ECO:0000313" key="3">
    <source>
        <dbReference type="Proteomes" id="UP001310594"/>
    </source>
</evidence>
<feature type="compositionally biased region" description="Basic and acidic residues" evidence="1">
    <location>
        <begin position="86"/>
        <end position="144"/>
    </location>
</feature>